<comment type="caution">
    <text evidence="1">The sequence shown here is derived from an EMBL/GenBank/DDBJ whole genome shotgun (WGS) entry which is preliminary data.</text>
</comment>
<organism evidence="1 2">
    <name type="scientific">Bifidobacterium longum subsp. longum</name>
    <dbReference type="NCBI Taxonomy" id="1679"/>
    <lineage>
        <taxon>Bacteria</taxon>
        <taxon>Bacillati</taxon>
        <taxon>Actinomycetota</taxon>
        <taxon>Actinomycetes</taxon>
        <taxon>Bifidobacteriales</taxon>
        <taxon>Bifidobacteriaceae</taxon>
        <taxon>Bifidobacterium</taxon>
    </lineage>
</organism>
<sequence>MPSPSRFVDGGHVDACVELSGLRWLYVSTSTALAGIRRLVAGVLANMDSAFGRL</sequence>
<dbReference type="RefSeq" id="WP_117845399.1">
    <property type="nucleotide sequence ID" value="NZ_CP062945.1"/>
</dbReference>
<evidence type="ECO:0000313" key="2">
    <source>
        <dbReference type="Proteomes" id="UP000315512"/>
    </source>
</evidence>
<dbReference type="AlphaFoldDB" id="A0A7L9UEZ2"/>
<protein>
    <submittedName>
        <fullName evidence="1">Antitoxin HicB</fullName>
    </submittedName>
</protein>
<dbReference type="Proteomes" id="UP000315512">
    <property type="component" value="Unassembled WGS sequence"/>
</dbReference>
<reference evidence="1" key="2">
    <citation type="submission" date="2019-04" db="EMBL/GenBank/DDBJ databases">
        <authorList>
            <person name="Kok C.R."/>
            <person name="Hutkins R."/>
        </authorList>
    </citation>
    <scope>NUCLEOTIDE SEQUENCE</scope>
    <source>
        <strain evidence="1">CR15</strain>
    </source>
</reference>
<reference evidence="1" key="1">
    <citation type="journal article" date="2019" name="Appl. Environ. Microbiol.">
        <title>An in vitro enrichment strategy for formulating synergistic synbiotics.</title>
        <authorList>
            <person name="Kok C.R."/>
            <person name="Quintero D.F.G."/>
            <person name="Niyirora C."/>
            <person name="Rose D."/>
            <person name="Li A."/>
            <person name="Hutkins R."/>
        </authorList>
    </citation>
    <scope>NUCLEOTIDE SEQUENCE</scope>
    <source>
        <strain evidence="1">CR15</strain>
    </source>
</reference>
<name>A0A7L9UEZ2_BIFLL</name>
<gene>
    <name evidence="1" type="ORF">FCO76_10160</name>
</gene>
<proteinExistence type="predicted"/>
<dbReference type="EMBL" id="SZNG01000021">
    <property type="protein sequence ID" value="TPH34529.1"/>
    <property type="molecule type" value="Genomic_DNA"/>
</dbReference>
<evidence type="ECO:0000313" key="1">
    <source>
        <dbReference type="EMBL" id="TPH34529.1"/>
    </source>
</evidence>
<accession>A0A7L9UEZ2</accession>